<keyword evidence="2 5" id="KW-0547">Nucleotide-binding</keyword>
<reference evidence="7" key="1">
    <citation type="submission" date="2021-01" db="EMBL/GenBank/DDBJ databases">
        <authorList>
            <consortium name="Genoscope - CEA"/>
            <person name="William W."/>
        </authorList>
    </citation>
    <scope>NUCLEOTIDE SEQUENCE</scope>
</reference>
<dbReference type="PANTHER" id="PTHR24348:SF22">
    <property type="entry name" value="NON-SPECIFIC SERINE_THREONINE PROTEIN KINASE"/>
    <property type="match status" value="1"/>
</dbReference>
<dbReference type="PANTHER" id="PTHR24348">
    <property type="entry name" value="SERINE/THREONINE-PROTEIN KINASE UNC-51-RELATED"/>
    <property type="match status" value="1"/>
</dbReference>
<dbReference type="Pfam" id="PF00069">
    <property type="entry name" value="Pkinase"/>
    <property type="match status" value="1"/>
</dbReference>
<feature type="domain" description="Protein kinase" evidence="6">
    <location>
        <begin position="12"/>
        <end position="257"/>
    </location>
</feature>
<comment type="caution">
    <text evidence="7">The sequence shown here is derived from an EMBL/GenBank/DDBJ whole genome shotgun (WGS) entry which is preliminary data.</text>
</comment>
<evidence type="ECO:0000256" key="1">
    <source>
        <dbReference type="ARBA" id="ARBA00022679"/>
    </source>
</evidence>
<dbReference type="PROSITE" id="PS00107">
    <property type="entry name" value="PROTEIN_KINASE_ATP"/>
    <property type="match status" value="1"/>
</dbReference>
<dbReference type="GO" id="GO:0016020">
    <property type="term" value="C:membrane"/>
    <property type="evidence" value="ECO:0007669"/>
    <property type="project" value="TreeGrafter"/>
</dbReference>
<evidence type="ECO:0000259" key="6">
    <source>
        <dbReference type="PROSITE" id="PS50011"/>
    </source>
</evidence>
<evidence type="ECO:0000256" key="5">
    <source>
        <dbReference type="PROSITE-ProRule" id="PRU10141"/>
    </source>
</evidence>
<evidence type="ECO:0000313" key="8">
    <source>
        <dbReference type="Proteomes" id="UP000692954"/>
    </source>
</evidence>
<dbReference type="AlphaFoldDB" id="A0A8S1R777"/>
<proteinExistence type="predicted"/>
<sequence length="448" mass="51923">MKETHLFSKYQLEYIQKIGEGAFGKVYKAFDQTTKKVVAVKVLNTDEEQELLSSLNHKNIVKHIRGSTQLLVMEYMEGGSLKNYMVSNPNLSEEQCVQFMRSILSGLSYLHQHNVIHRDIKPGYFIYLDLDNILLTKDLIPKIADFGLSIQFDAFDFSTCKCGTYLYMAPEILQNKLYSKPVDVWATGIIMYQLLQGIHPFYKQDSTKQQYLQNILEKPLYFKKQISPQAKDLLIRLLKLDITDRYTASQALQHPWLTKQDTMPLSLFEQFKLFDCKNKFINIIKLLMFIQELKIPKFSYGYILGQQGFHIKQVQYIIGQIQSPLKIESPTISSSNTLKKIGKIDYSEENTPLSLQNATFYQKNKKLQKLSNFYEQAYKSNENSLAQLSPQKPKKSIMNFSQASREYAEIMLGYSAVKEKRKPSQIKLEPLDRRAKRTSSVIVISNNQ</sequence>
<dbReference type="GO" id="GO:0005524">
    <property type="term" value="F:ATP binding"/>
    <property type="evidence" value="ECO:0007669"/>
    <property type="project" value="UniProtKB-UniRule"/>
</dbReference>
<dbReference type="GO" id="GO:0000045">
    <property type="term" value="P:autophagosome assembly"/>
    <property type="evidence" value="ECO:0007669"/>
    <property type="project" value="TreeGrafter"/>
</dbReference>
<evidence type="ECO:0000256" key="3">
    <source>
        <dbReference type="ARBA" id="ARBA00022777"/>
    </source>
</evidence>
<dbReference type="GO" id="GO:0010506">
    <property type="term" value="P:regulation of autophagy"/>
    <property type="evidence" value="ECO:0007669"/>
    <property type="project" value="InterPro"/>
</dbReference>
<name>A0A8S1R777_9CILI</name>
<gene>
    <name evidence="7" type="ORF">PSON_ATCC_30995.1.T1440067</name>
</gene>
<dbReference type="InterPro" id="IPR017441">
    <property type="entry name" value="Protein_kinase_ATP_BS"/>
</dbReference>
<dbReference type="GO" id="GO:0004674">
    <property type="term" value="F:protein serine/threonine kinase activity"/>
    <property type="evidence" value="ECO:0007669"/>
    <property type="project" value="InterPro"/>
</dbReference>
<keyword evidence="3" id="KW-0418">Kinase</keyword>
<keyword evidence="4 5" id="KW-0067">ATP-binding</keyword>
<organism evidence="7 8">
    <name type="scientific">Paramecium sonneborni</name>
    <dbReference type="NCBI Taxonomy" id="65129"/>
    <lineage>
        <taxon>Eukaryota</taxon>
        <taxon>Sar</taxon>
        <taxon>Alveolata</taxon>
        <taxon>Ciliophora</taxon>
        <taxon>Intramacronucleata</taxon>
        <taxon>Oligohymenophorea</taxon>
        <taxon>Peniculida</taxon>
        <taxon>Parameciidae</taxon>
        <taxon>Paramecium</taxon>
    </lineage>
</organism>
<dbReference type="InterPro" id="IPR045269">
    <property type="entry name" value="Atg1-like"/>
</dbReference>
<evidence type="ECO:0000313" key="7">
    <source>
        <dbReference type="EMBL" id="CAD8123357.1"/>
    </source>
</evidence>
<accession>A0A8S1R777</accession>
<dbReference type="OrthoDB" id="309279at2759"/>
<keyword evidence="1" id="KW-0808">Transferase</keyword>
<dbReference type="Proteomes" id="UP000692954">
    <property type="component" value="Unassembled WGS sequence"/>
</dbReference>
<dbReference type="GO" id="GO:0000407">
    <property type="term" value="C:phagophore assembly site"/>
    <property type="evidence" value="ECO:0007669"/>
    <property type="project" value="TreeGrafter"/>
</dbReference>
<dbReference type="GO" id="GO:0005776">
    <property type="term" value="C:autophagosome"/>
    <property type="evidence" value="ECO:0007669"/>
    <property type="project" value="TreeGrafter"/>
</dbReference>
<dbReference type="GO" id="GO:0005829">
    <property type="term" value="C:cytosol"/>
    <property type="evidence" value="ECO:0007669"/>
    <property type="project" value="TreeGrafter"/>
</dbReference>
<evidence type="ECO:0000256" key="2">
    <source>
        <dbReference type="ARBA" id="ARBA00022741"/>
    </source>
</evidence>
<feature type="binding site" evidence="5">
    <location>
        <position position="41"/>
    </location>
    <ligand>
        <name>ATP</name>
        <dbReference type="ChEBI" id="CHEBI:30616"/>
    </ligand>
</feature>
<dbReference type="PROSITE" id="PS50011">
    <property type="entry name" value="PROTEIN_KINASE_DOM"/>
    <property type="match status" value="1"/>
</dbReference>
<evidence type="ECO:0000256" key="4">
    <source>
        <dbReference type="ARBA" id="ARBA00022840"/>
    </source>
</evidence>
<keyword evidence="8" id="KW-1185">Reference proteome</keyword>
<protein>
    <recommendedName>
        <fullName evidence="6">Protein kinase domain-containing protein</fullName>
    </recommendedName>
</protein>
<dbReference type="InterPro" id="IPR000719">
    <property type="entry name" value="Prot_kinase_dom"/>
</dbReference>
<dbReference type="EMBL" id="CAJJDN010000144">
    <property type="protein sequence ID" value="CAD8123357.1"/>
    <property type="molecule type" value="Genomic_DNA"/>
</dbReference>